<protein>
    <submittedName>
        <fullName evidence="1">Uncharacterized protein</fullName>
    </submittedName>
</protein>
<dbReference type="EMBL" id="OX596086">
    <property type="protein sequence ID" value="CAI9698737.1"/>
    <property type="molecule type" value="Genomic_DNA"/>
</dbReference>
<gene>
    <name evidence="1" type="ORF">MRATA1EN3_LOCUS9950</name>
</gene>
<dbReference type="Proteomes" id="UP001162501">
    <property type="component" value="Chromosome 2"/>
</dbReference>
<accession>A0ACB0EDI5</accession>
<organism evidence="1 2">
    <name type="scientific">Rangifer tarandus platyrhynchus</name>
    <name type="common">Svalbard reindeer</name>
    <dbReference type="NCBI Taxonomy" id="3082113"/>
    <lineage>
        <taxon>Eukaryota</taxon>
        <taxon>Metazoa</taxon>
        <taxon>Chordata</taxon>
        <taxon>Craniata</taxon>
        <taxon>Vertebrata</taxon>
        <taxon>Euteleostomi</taxon>
        <taxon>Mammalia</taxon>
        <taxon>Eutheria</taxon>
        <taxon>Laurasiatheria</taxon>
        <taxon>Artiodactyla</taxon>
        <taxon>Ruminantia</taxon>
        <taxon>Pecora</taxon>
        <taxon>Cervidae</taxon>
        <taxon>Odocoileinae</taxon>
        <taxon>Rangifer</taxon>
    </lineage>
</organism>
<name>A0ACB0EDI5_RANTA</name>
<sequence>MAEKSGSRFRRTLAILRNSQLAVCFGGSEPSDDGGLGCRESQNERHRIRRTSGAAGGQGVWRENSLRRPQTRVSLLSPLVTPEVP</sequence>
<proteinExistence type="predicted"/>
<evidence type="ECO:0000313" key="2">
    <source>
        <dbReference type="Proteomes" id="UP001162501"/>
    </source>
</evidence>
<evidence type="ECO:0000313" key="1">
    <source>
        <dbReference type="EMBL" id="CAI9698737.1"/>
    </source>
</evidence>
<reference evidence="1" key="1">
    <citation type="submission" date="2023-05" db="EMBL/GenBank/DDBJ databases">
        <authorList>
            <consortium name="ELIXIR-Norway"/>
        </authorList>
    </citation>
    <scope>NUCLEOTIDE SEQUENCE</scope>
</reference>